<sequence>MPKRVRWTYTAARTTAHGCTLTVTATAASSDSFAWVVTVVGDGASEHIANGVASTMAMAMEQAEAAARRRAEEIEEASWQYTLF</sequence>
<dbReference type="Proteomes" id="UP000225379">
    <property type="component" value="Unassembled WGS sequence"/>
</dbReference>
<name>A0A2B8BN88_9PROT</name>
<evidence type="ECO:0000313" key="1">
    <source>
        <dbReference type="EMBL" id="PGH59220.1"/>
    </source>
</evidence>
<evidence type="ECO:0000313" key="2">
    <source>
        <dbReference type="Proteomes" id="UP000225379"/>
    </source>
</evidence>
<dbReference type="RefSeq" id="WP_098734572.1">
    <property type="nucleotide sequence ID" value="NZ_PDKW01000036.1"/>
</dbReference>
<reference evidence="2" key="1">
    <citation type="submission" date="2017-10" db="EMBL/GenBank/DDBJ databases">
        <authorList>
            <person name="Kravchenko I.K."/>
            <person name="Grouzdev D.S."/>
        </authorList>
    </citation>
    <scope>NUCLEOTIDE SEQUENCE [LARGE SCALE GENOMIC DNA]</scope>
    <source>
        <strain evidence="2">B2</strain>
    </source>
</reference>
<comment type="caution">
    <text evidence="1">The sequence shown here is derived from an EMBL/GenBank/DDBJ whole genome shotgun (WGS) entry which is preliminary data.</text>
</comment>
<proteinExistence type="predicted"/>
<gene>
    <name evidence="1" type="ORF">CRT60_00885</name>
</gene>
<dbReference type="AlphaFoldDB" id="A0A2B8BN88"/>
<dbReference type="EMBL" id="PDKW01000036">
    <property type="protein sequence ID" value="PGH59220.1"/>
    <property type="molecule type" value="Genomic_DNA"/>
</dbReference>
<keyword evidence="2" id="KW-1185">Reference proteome</keyword>
<protein>
    <submittedName>
        <fullName evidence="1">Uncharacterized protein</fullName>
    </submittedName>
</protein>
<accession>A0A2B8BN88</accession>
<organism evidence="1 2">
    <name type="scientific">Azospirillum palustre</name>
    <dbReference type="NCBI Taxonomy" id="2044885"/>
    <lineage>
        <taxon>Bacteria</taxon>
        <taxon>Pseudomonadati</taxon>
        <taxon>Pseudomonadota</taxon>
        <taxon>Alphaproteobacteria</taxon>
        <taxon>Rhodospirillales</taxon>
        <taxon>Azospirillaceae</taxon>
        <taxon>Azospirillum</taxon>
    </lineage>
</organism>